<dbReference type="SUPFAM" id="SSF53613">
    <property type="entry name" value="Ribokinase-like"/>
    <property type="match status" value="1"/>
</dbReference>
<proteinExistence type="predicted"/>
<keyword evidence="1 4" id="KW-0808">Transferase</keyword>
<gene>
    <name evidence="4" type="ORF">CEW87_08835</name>
</gene>
<evidence type="ECO:0000313" key="4">
    <source>
        <dbReference type="EMBL" id="AWI79465.1"/>
    </source>
</evidence>
<organism evidence="4 5">
    <name type="scientific">Parazoarcus communis</name>
    <dbReference type="NCBI Taxonomy" id="41977"/>
    <lineage>
        <taxon>Bacteria</taxon>
        <taxon>Pseudomonadati</taxon>
        <taxon>Pseudomonadota</taxon>
        <taxon>Betaproteobacteria</taxon>
        <taxon>Rhodocyclales</taxon>
        <taxon>Zoogloeaceae</taxon>
        <taxon>Parazoarcus</taxon>
    </lineage>
</organism>
<dbReference type="Gene3D" id="3.40.1190.20">
    <property type="match status" value="1"/>
</dbReference>
<sequence>MSGEGGTGADIAVVGGVYRERCMRPAWREIYGSAGRAASAIASMGASVSLHSYLDPAAAEVLASRGAFEGFHVARNDSVQEIAFDYDHGLATPRILGRGVVGAALRVSASRVLRFGMMDGDAIVHGQKVVYDPQDAYAPESFHANGSTADELALVLNQHEAALLTGARDASAETMAGDLMQQQRAAVVVIKRGAMGALVRDQHGVATVPAYQSQKVWKIGSGDNFAAHFAYRWLHEGRSAAESADLASRATAYYCQTRGFATPPVLESFTLSPIVPSEAFSRGHRPKVYLAGPFFSLAQLWLIEQARSDLLAAGLKVFSPYHDVGHGSAEDVVPLDLEGINDADLIFAVGDGMDPGTVYEIGYARAKGKPVIVYCENESDENKKMMGGSDCLLCDDYVSSIYQTLWTACRL</sequence>
<dbReference type="EMBL" id="CP022188">
    <property type="protein sequence ID" value="AWI79465.1"/>
    <property type="molecule type" value="Genomic_DNA"/>
</dbReference>
<dbReference type="Pfam" id="PF05014">
    <property type="entry name" value="Nuc_deoxyrib_tr"/>
    <property type="match status" value="1"/>
</dbReference>
<dbReference type="GO" id="GO:0016301">
    <property type="term" value="F:kinase activity"/>
    <property type="evidence" value="ECO:0007669"/>
    <property type="project" value="UniProtKB-KW"/>
</dbReference>
<keyword evidence="2" id="KW-0418">Kinase</keyword>
<dbReference type="AlphaFoldDB" id="A0A2U8H3U1"/>
<protein>
    <submittedName>
        <fullName evidence="4">Nucleoside 2-deoxyribosyltransferase</fullName>
    </submittedName>
</protein>
<dbReference type="InterPro" id="IPR029056">
    <property type="entry name" value="Ribokinase-like"/>
</dbReference>
<dbReference type="RefSeq" id="WP_108972355.1">
    <property type="nucleotide sequence ID" value="NZ_CP022188.1"/>
</dbReference>
<dbReference type="PANTHER" id="PTHR10584:SF166">
    <property type="entry name" value="RIBOKINASE"/>
    <property type="match status" value="1"/>
</dbReference>
<evidence type="ECO:0000259" key="3">
    <source>
        <dbReference type="Pfam" id="PF00294"/>
    </source>
</evidence>
<dbReference type="SUPFAM" id="SSF52309">
    <property type="entry name" value="N-(deoxy)ribosyltransferase-like"/>
    <property type="match status" value="1"/>
</dbReference>
<accession>A0A2U8H3U1</accession>
<feature type="domain" description="Carbohydrate kinase PfkB" evidence="3">
    <location>
        <begin position="154"/>
        <end position="262"/>
    </location>
</feature>
<dbReference type="Proteomes" id="UP000244902">
    <property type="component" value="Chromosome"/>
</dbReference>
<dbReference type="Pfam" id="PF00294">
    <property type="entry name" value="PfkB"/>
    <property type="match status" value="1"/>
</dbReference>
<evidence type="ECO:0000313" key="5">
    <source>
        <dbReference type="Proteomes" id="UP000244902"/>
    </source>
</evidence>
<name>A0A2U8H3U1_9RHOO</name>
<evidence type="ECO:0000256" key="2">
    <source>
        <dbReference type="ARBA" id="ARBA00022777"/>
    </source>
</evidence>
<dbReference type="InterPro" id="IPR011611">
    <property type="entry name" value="PfkB_dom"/>
</dbReference>
<dbReference type="OrthoDB" id="9792663at2"/>
<dbReference type="InterPro" id="IPR007710">
    <property type="entry name" value="Nucleoside_deoxyribTrfase"/>
</dbReference>
<dbReference type="PANTHER" id="PTHR10584">
    <property type="entry name" value="SUGAR KINASE"/>
    <property type="match status" value="1"/>
</dbReference>
<dbReference type="Gene3D" id="3.40.50.450">
    <property type="match status" value="1"/>
</dbReference>
<reference evidence="4 5" key="1">
    <citation type="submission" date="2017-06" db="EMBL/GenBank/DDBJ databases">
        <title>Azoarcus sp. TSNA42 complete genome sequence.</title>
        <authorList>
            <person name="Woo J.-H."/>
            <person name="Kim H.-S."/>
        </authorList>
    </citation>
    <scope>NUCLEOTIDE SEQUENCE [LARGE SCALE GENOMIC DNA]</scope>
    <source>
        <strain evidence="4 5">TSNA42</strain>
    </source>
</reference>
<evidence type="ECO:0000256" key="1">
    <source>
        <dbReference type="ARBA" id="ARBA00022679"/>
    </source>
</evidence>